<gene>
    <name evidence="2" type="ORF">Lsai_1403</name>
</gene>
<dbReference type="eggNOG" id="ENOG5031EMH">
    <property type="taxonomic scope" value="Bacteria"/>
</dbReference>
<comment type="caution">
    <text evidence="2">The sequence shown here is derived from an EMBL/GenBank/DDBJ whole genome shotgun (WGS) entry which is preliminary data.</text>
</comment>
<feature type="region of interest" description="Disordered" evidence="1">
    <location>
        <begin position="15"/>
        <end position="35"/>
    </location>
</feature>
<accession>A0A0W0YPF5</accession>
<evidence type="ECO:0000256" key="1">
    <source>
        <dbReference type="SAM" id="MobiDB-lite"/>
    </source>
</evidence>
<organism evidence="2 3">
    <name type="scientific">Legionella sainthelensi</name>
    <dbReference type="NCBI Taxonomy" id="28087"/>
    <lineage>
        <taxon>Bacteria</taxon>
        <taxon>Pseudomonadati</taxon>
        <taxon>Pseudomonadota</taxon>
        <taxon>Gammaproteobacteria</taxon>
        <taxon>Legionellales</taxon>
        <taxon>Legionellaceae</taxon>
        <taxon>Legionella</taxon>
    </lineage>
</organism>
<evidence type="ECO:0000313" key="3">
    <source>
        <dbReference type="Proteomes" id="UP000054621"/>
    </source>
</evidence>
<dbReference type="RefSeq" id="WP_027271229.1">
    <property type="nucleotide sequence ID" value="NZ_CAAAJE010000015.1"/>
</dbReference>
<reference evidence="2 3" key="1">
    <citation type="submission" date="2015-11" db="EMBL/GenBank/DDBJ databases">
        <title>Genomic analysis of 38 Legionella species identifies large and diverse effector repertoires.</title>
        <authorList>
            <person name="Burstein D."/>
            <person name="Amaro F."/>
            <person name="Zusman T."/>
            <person name="Lifshitz Z."/>
            <person name="Cohen O."/>
            <person name="Gilbert J.A."/>
            <person name="Pupko T."/>
            <person name="Shuman H.A."/>
            <person name="Segal G."/>
        </authorList>
    </citation>
    <scope>NUCLEOTIDE SEQUENCE [LARGE SCALE GENOMIC DNA]</scope>
    <source>
        <strain evidence="2 3">Mt.St.Helens-4</strain>
    </source>
</reference>
<dbReference type="PATRIC" id="fig|28087.4.peg.1509"/>
<sequence length="176" mass="19665">MLDLISNGFALRKKSSAIDPQETRNKSATDRSSPVMDSAISAESAKVMNQYDVDDYIQNDNDKDCMVREYSWYDKDSVADSADIAETQAAKQIDAANSLRNECGFTLETLMGPHVVEIVQKICQEFSISASYVLEHLLSKEDINDIADGNIPIETLKLHIELWMANGMPHYSGRPE</sequence>
<dbReference type="STRING" id="28087.Lsai_1403"/>
<dbReference type="AlphaFoldDB" id="A0A0W0YPF5"/>
<dbReference type="OrthoDB" id="5654318at2"/>
<name>A0A0W0YPF5_9GAMM</name>
<proteinExistence type="predicted"/>
<evidence type="ECO:0000313" key="2">
    <source>
        <dbReference type="EMBL" id="KTD58796.1"/>
    </source>
</evidence>
<protein>
    <submittedName>
        <fullName evidence="2">Uncharacterized protein</fullName>
    </submittedName>
</protein>
<dbReference type="Proteomes" id="UP000054621">
    <property type="component" value="Unassembled WGS sequence"/>
</dbReference>
<dbReference type="EMBL" id="LNYV01000013">
    <property type="protein sequence ID" value="KTD58796.1"/>
    <property type="molecule type" value="Genomic_DNA"/>
</dbReference>